<dbReference type="InterPro" id="IPR011037">
    <property type="entry name" value="Pyrv_Knase-like_insert_dom_sf"/>
</dbReference>
<evidence type="ECO:0000259" key="1">
    <source>
        <dbReference type="PROSITE" id="PS51340"/>
    </source>
</evidence>
<gene>
    <name evidence="2" type="ORF">NCTC10821_00003</name>
</gene>
<protein>
    <submittedName>
        <fullName evidence="2">MoSC domain-containing protein</fullName>
        <ecNumber evidence="2">3.4.17.19</ecNumber>
    </submittedName>
</protein>
<evidence type="ECO:0000313" key="3">
    <source>
        <dbReference type="Proteomes" id="UP000254978"/>
    </source>
</evidence>
<organism evidence="2 3">
    <name type="scientific">Mycolicibacterium tokaiense</name>
    <dbReference type="NCBI Taxonomy" id="39695"/>
    <lineage>
        <taxon>Bacteria</taxon>
        <taxon>Bacillati</taxon>
        <taxon>Actinomycetota</taxon>
        <taxon>Actinomycetes</taxon>
        <taxon>Mycobacteriales</taxon>
        <taxon>Mycobacteriaceae</taxon>
        <taxon>Mycolicibacterium</taxon>
    </lineage>
</organism>
<dbReference type="EMBL" id="UGQT01000001">
    <property type="protein sequence ID" value="STZ56510.1"/>
    <property type="molecule type" value="Genomic_DNA"/>
</dbReference>
<dbReference type="GO" id="GO:0030170">
    <property type="term" value="F:pyridoxal phosphate binding"/>
    <property type="evidence" value="ECO:0007669"/>
    <property type="project" value="InterPro"/>
</dbReference>
<dbReference type="GO" id="GO:0030151">
    <property type="term" value="F:molybdenum ion binding"/>
    <property type="evidence" value="ECO:0007669"/>
    <property type="project" value="InterPro"/>
</dbReference>
<dbReference type="GO" id="GO:0004180">
    <property type="term" value="F:carboxypeptidase activity"/>
    <property type="evidence" value="ECO:0007669"/>
    <property type="project" value="UniProtKB-KW"/>
</dbReference>
<keyword evidence="2" id="KW-0645">Protease</keyword>
<sequence length="142" mass="15109">MQVLSIHIAKARRLPARPVDSVFAEEGKGLVGDRYHGTRHRHVTIQSQQRLDEAAADLGHGFDPGATRRNITVDAGDIPTAPGTRLHIGDVELEVVRVAAPCRLLDDDIGPGAAAALRRRGGSVFRILRSGTISVGDAVLPA</sequence>
<accession>A0A378T7A2</accession>
<dbReference type="InterPro" id="IPR005302">
    <property type="entry name" value="MoCF_Sase_C"/>
</dbReference>
<keyword evidence="3" id="KW-1185">Reference proteome</keyword>
<dbReference type="RefSeq" id="WP_115277059.1">
    <property type="nucleotide sequence ID" value="NZ_AP022600.1"/>
</dbReference>
<dbReference type="EC" id="3.4.17.19" evidence="2"/>
<keyword evidence="2" id="KW-0378">Hydrolase</keyword>
<dbReference type="PANTHER" id="PTHR36930:SF1">
    <property type="entry name" value="MOSC DOMAIN-CONTAINING PROTEIN"/>
    <property type="match status" value="1"/>
</dbReference>
<dbReference type="Pfam" id="PF03473">
    <property type="entry name" value="MOSC"/>
    <property type="match status" value="1"/>
</dbReference>
<name>A0A378T7A2_9MYCO</name>
<reference evidence="2 3" key="1">
    <citation type="submission" date="2018-06" db="EMBL/GenBank/DDBJ databases">
        <authorList>
            <consortium name="Pathogen Informatics"/>
            <person name="Doyle S."/>
        </authorList>
    </citation>
    <scope>NUCLEOTIDE SEQUENCE [LARGE SCALE GENOMIC DNA]</scope>
    <source>
        <strain evidence="2 3">NCTC10821</strain>
    </source>
</reference>
<feature type="domain" description="MOSC" evidence="1">
    <location>
        <begin position="17"/>
        <end position="142"/>
    </location>
</feature>
<dbReference type="Gene3D" id="2.40.33.20">
    <property type="entry name" value="PK beta-barrel domain-like"/>
    <property type="match status" value="1"/>
</dbReference>
<dbReference type="Proteomes" id="UP000254978">
    <property type="component" value="Unassembled WGS sequence"/>
</dbReference>
<evidence type="ECO:0000313" key="2">
    <source>
        <dbReference type="EMBL" id="STZ56510.1"/>
    </source>
</evidence>
<dbReference type="PANTHER" id="PTHR36930">
    <property type="entry name" value="METAL-SULFUR CLUSTER BIOSYNTHESIS PROTEINS YUAD-RELATED"/>
    <property type="match status" value="1"/>
</dbReference>
<proteinExistence type="predicted"/>
<dbReference type="OrthoDB" id="192945at2"/>
<keyword evidence="2" id="KW-0121">Carboxypeptidase</keyword>
<dbReference type="SUPFAM" id="SSF50800">
    <property type="entry name" value="PK beta-barrel domain-like"/>
    <property type="match status" value="1"/>
</dbReference>
<dbReference type="InterPro" id="IPR052716">
    <property type="entry name" value="MOSC_domain"/>
</dbReference>
<dbReference type="PROSITE" id="PS51340">
    <property type="entry name" value="MOSC"/>
    <property type="match status" value="1"/>
</dbReference>
<dbReference type="AlphaFoldDB" id="A0A378T7A2"/>